<comment type="caution">
    <text evidence="4">Lacks conserved residue(s) required for the propagation of feature annotation.</text>
</comment>
<dbReference type="KEGG" id="chiz:HQ393_07165"/>
<dbReference type="InterPro" id="IPR026590">
    <property type="entry name" value="Ssirtuin_cat_dom"/>
</dbReference>
<evidence type="ECO:0000259" key="5">
    <source>
        <dbReference type="PROSITE" id="PS50305"/>
    </source>
</evidence>
<dbReference type="SUPFAM" id="SSF52467">
    <property type="entry name" value="DHS-like NAD/FAD-binding domain"/>
    <property type="match status" value="1"/>
</dbReference>
<feature type="domain" description="Deacetylase sirtuin-type" evidence="5">
    <location>
        <begin position="17"/>
        <end position="301"/>
    </location>
</feature>
<dbReference type="EC" id="2.3.1.286" evidence="1"/>
<dbReference type="InterPro" id="IPR026591">
    <property type="entry name" value="Sirtuin_cat_small_dom_sf"/>
</dbReference>
<dbReference type="Gene3D" id="3.40.50.1220">
    <property type="entry name" value="TPP-binding domain"/>
    <property type="match status" value="1"/>
</dbReference>
<evidence type="ECO:0000256" key="2">
    <source>
        <dbReference type="ARBA" id="ARBA00022679"/>
    </source>
</evidence>
<evidence type="ECO:0000256" key="4">
    <source>
        <dbReference type="PROSITE-ProRule" id="PRU00236"/>
    </source>
</evidence>
<dbReference type="Proteomes" id="UP000509597">
    <property type="component" value="Chromosome"/>
</dbReference>
<dbReference type="PANTHER" id="PTHR11085:SF4">
    <property type="entry name" value="NAD-DEPENDENT PROTEIN DEACYLASE"/>
    <property type="match status" value="1"/>
</dbReference>
<dbReference type="PROSITE" id="PS50305">
    <property type="entry name" value="SIRTUIN"/>
    <property type="match status" value="1"/>
</dbReference>
<keyword evidence="7" id="KW-1185">Reference proteome</keyword>
<protein>
    <recommendedName>
        <fullName evidence="1">protein acetyllysine N-acetyltransferase</fullName>
        <ecNumber evidence="1">2.3.1.286</ecNumber>
    </recommendedName>
</protein>
<evidence type="ECO:0000256" key="3">
    <source>
        <dbReference type="ARBA" id="ARBA00023027"/>
    </source>
</evidence>
<dbReference type="InterPro" id="IPR003000">
    <property type="entry name" value="Sirtuin"/>
</dbReference>
<dbReference type="PANTHER" id="PTHR11085">
    <property type="entry name" value="NAD-DEPENDENT PROTEIN DEACYLASE SIRTUIN-5, MITOCHONDRIAL-RELATED"/>
    <property type="match status" value="1"/>
</dbReference>
<evidence type="ECO:0000313" key="6">
    <source>
        <dbReference type="EMBL" id="QLG89860.1"/>
    </source>
</evidence>
<gene>
    <name evidence="6" type="ORF">HQ393_07165</name>
</gene>
<keyword evidence="2" id="KW-0808">Transferase</keyword>
<dbReference type="GO" id="GO:0017136">
    <property type="term" value="F:histone deacetylase activity, NAD-dependent"/>
    <property type="evidence" value="ECO:0007669"/>
    <property type="project" value="TreeGrafter"/>
</dbReference>
<dbReference type="InterPro" id="IPR050134">
    <property type="entry name" value="NAD-dep_sirtuin_deacylases"/>
</dbReference>
<keyword evidence="3" id="KW-0520">NAD</keyword>
<evidence type="ECO:0000313" key="7">
    <source>
        <dbReference type="Proteomes" id="UP000509597"/>
    </source>
</evidence>
<proteinExistence type="predicted"/>
<accession>A0A7H9BMD7</accession>
<dbReference type="Pfam" id="PF02146">
    <property type="entry name" value="SIR2"/>
    <property type="match status" value="1"/>
</dbReference>
<evidence type="ECO:0000256" key="1">
    <source>
        <dbReference type="ARBA" id="ARBA00012928"/>
    </source>
</evidence>
<dbReference type="EMBL" id="CP058627">
    <property type="protein sequence ID" value="QLG89860.1"/>
    <property type="molecule type" value="Genomic_DNA"/>
</dbReference>
<dbReference type="GO" id="GO:0070403">
    <property type="term" value="F:NAD+ binding"/>
    <property type="evidence" value="ECO:0007669"/>
    <property type="project" value="InterPro"/>
</dbReference>
<dbReference type="InterPro" id="IPR029035">
    <property type="entry name" value="DHS-like_NAD/FAD-binding_dom"/>
</dbReference>
<dbReference type="AlphaFoldDB" id="A0A7H9BMD7"/>
<dbReference type="Gene3D" id="3.30.1600.10">
    <property type="entry name" value="SIR2/SIRT2 'Small Domain"/>
    <property type="match status" value="1"/>
</dbReference>
<organism evidence="6 7">
    <name type="scientific">Chitinibacter bivalviorum</name>
    <dbReference type="NCBI Taxonomy" id="2739434"/>
    <lineage>
        <taxon>Bacteria</taxon>
        <taxon>Pseudomonadati</taxon>
        <taxon>Pseudomonadota</taxon>
        <taxon>Betaproteobacteria</taxon>
        <taxon>Neisseriales</taxon>
        <taxon>Chitinibacteraceae</taxon>
        <taxon>Chitinibacter</taxon>
    </lineage>
</organism>
<sequence length="301" mass="33412">MQAIYSASDDEKTISAPALNLSPLHAAAKQAAQVLEGADALLITAGAGMGVDSGLPDFRGDHGFWQAYPALGKAQIAFTDVASPHTFKNDPALAWGFYGHRLNLYRATIPHAGFHLLREWGEQLEHGYQVYTSNVDGQFQKAGFDSQRIVECHGSIHHLQCLNACNGKIESADWFEPQIDADACRILSQMPTCPDCGALMRPNILMFGDWEWQQDRCIEQQQHMNQWLNRPKRLVIIEMGAGTAIATIRRLNERIMTQQQQLNPNLIRINPTEPDGPAGTISLQTGALNGLQLIQSMRQRE</sequence>
<name>A0A7H9BMD7_9NEIS</name>
<reference evidence="6 7" key="1">
    <citation type="submission" date="2020-07" db="EMBL/GenBank/DDBJ databases">
        <title>Complete genome sequence of Chitinibacter sp. 2T18.</title>
        <authorList>
            <person name="Bae J.-W."/>
            <person name="Choi J.-W."/>
        </authorList>
    </citation>
    <scope>NUCLEOTIDE SEQUENCE [LARGE SCALE GENOMIC DNA]</scope>
    <source>
        <strain evidence="6 7">2T18</strain>
    </source>
</reference>